<proteinExistence type="predicted"/>
<evidence type="ECO:0000256" key="1">
    <source>
        <dbReference type="SAM" id="Phobius"/>
    </source>
</evidence>
<accession>A0A6C0M021</accession>
<protein>
    <submittedName>
        <fullName evidence="2">Uncharacterized protein</fullName>
    </submittedName>
</protein>
<evidence type="ECO:0000313" key="2">
    <source>
        <dbReference type="EMBL" id="QHU36379.1"/>
    </source>
</evidence>
<organism evidence="2">
    <name type="scientific">viral metagenome</name>
    <dbReference type="NCBI Taxonomy" id="1070528"/>
    <lineage>
        <taxon>unclassified sequences</taxon>
        <taxon>metagenomes</taxon>
        <taxon>organismal metagenomes</taxon>
    </lineage>
</organism>
<sequence>MALLSVPNHWIKWGIFVALIYYIARYNYKQQMRLEEGFANWSACVDQGYPKDWCMFAPAPMEPAPGYCNCGGGHYGSYHADGKCNCYLYNPQLQPMYVDKLFHDFLA</sequence>
<reference evidence="2" key="1">
    <citation type="journal article" date="2020" name="Nature">
        <title>Giant virus diversity and host interactions through global metagenomics.</title>
        <authorList>
            <person name="Schulz F."/>
            <person name="Roux S."/>
            <person name="Paez-Espino D."/>
            <person name="Jungbluth S."/>
            <person name="Walsh D.A."/>
            <person name="Denef V.J."/>
            <person name="McMahon K.D."/>
            <person name="Konstantinidis K.T."/>
            <person name="Eloe-Fadrosh E.A."/>
            <person name="Kyrpides N.C."/>
            <person name="Woyke T."/>
        </authorList>
    </citation>
    <scope>NUCLEOTIDE SEQUENCE</scope>
    <source>
        <strain evidence="2">GVMAG-S-1035124-57</strain>
    </source>
</reference>
<keyword evidence="1" id="KW-0472">Membrane</keyword>
<dbReference type="AlphaFoldDB" id="A0A6C0M021"/>
<keyword evidence="1" id="KW-0812">Transmembrane</keyword>
<dbReference type="EMBL" id="MN740636">
    <property type="protein sequence ID" value="QHU36379.1"/>
    <property type="molecule type" value="Genomic_DNA"/>
</dbReference>
<keyword evidence="1" id="KW-1133">Transmembrane helix</keyword>
<feature type="transmembrane region" description="Helical" evidence="1">
    <location>
        <begin position="6"/>
        <end position="24"/>
    </location>
</feature>
<name>A0A6C0M021_9ZZZZ</name>